<evidence type="ECO:0000256" key="1">
    <source>
        <dbReference type="SAM" id="MobiDB-lite"/>
    </source>
</evidence>
<evidence type="ECO:0000313" key="3">
    <source>
        <dbReference type="Proteomes" id="UP000076798"/>
    </source>
</evidence>
<gene>
    <name evidence="2" type="ORF">SISSUDRAFT_166025</name>
</gene>
<feature type="compositionally biased region" description="Polar residues" evidence="1">
    <location>
        <begin position="672"/>
        <end position="682"/>
    </location>
</feature>
<reference evidence="2 3" key="1">
    <citation type="journal article" date="2016" name="Mol. Biol. Evol.">
        <title>Comparative Genomics of Early-Diverging Mushroom-Forming Fungi Provides Insights into the Origins of Lignocellulose Decay Capabilities.</title>
        <authorList>
            <person name="Nagy L.G."/>
            <person name="Riley R."/>
            <person name="Tritt A."/>
            <person name="Adam C."/>
            <person name="Daum C."/>
            <person name="Floudas D."/>
            <person name="Sun H."/>
            <person name="Yadav J.S."/>
            <person name="Pangilinan J."/>
            <person name="Larsson K.H."/>
            <person name="Matsuura K."/>
            <person name="Barry K."/>
            <person name="Labutti K."/>
            <person name="Kuo R."/>
            <person name="Ohm R.A."/>
            <person name="Bhattacharya S.S."/>
            <person name="Shirouzu T."/>
            <person name="Yoshinaga Y."/>
            <person name="Martin F.M."/>
            <person name="Grigoriev I.V."/>
            <person name="Hibbett D.S."/>
        </authorList>
    </citation>
    <scope>NUCLEOTIDE SEQUENCE [LARGE SCALE GENOMIC DNA]</scope>
    <source>
        <strain evidence="2 3">HHB10207 ss-3</strain>
    </source>
</reference>
<feature type="compositionally biased region" description="Basic and acidic residues" evidence="1">
    <location>
        <begin position="213"/>
        <end position="225"/>
    </location>
</feature>
<dbReference type="EMBL" id="KV428138">
    <property type="protein sequence ID" value="KZT35473.1"/>
    <property type="molecule type" value="Genomic_DNA"/>
</dbReference>
<feature type="compositionally biased region" description="Low complexity" evidence="1">
    <location>
        <begin position="61"/>
        <end position="89"/>
    </location>
</feature>
<feature type="compositionally biased region" description="Low complexity" evidence="1">
    <location>
        <begin position="512"/>
        <end position="525"/>
    </location>
</feature>
<feature type="region of interest" description="Disordered" evidence="1">
    <location>
        <begin position="373"/>
        <end position="476"/>
    </location>
</feature>
<dbReference type="AlphaFoldDB" id="A0A166AM96"/>
<evidence type="ECO:0000313" key="2">
    <source>
        <dbReference type="EMBL" id="KZT35473.1"/>
    </source>
</evidence>
<feature type="compositionally biased region" description="Low complexity" evidence="1">
    <location>
        <begin position="449"/>
        <end position="466"/>
    </location>
</feature>
<protein>
    <submittedName>
        <fullName evidence="2">Uncharacterized protein</fullName>
    </submittedName>
</protein>
<dbReference type="OrthoDB" id="2148418at2759"/>
<keyword evidence="3" id="KW-1185">Reference proteome</keyword>
<accession>A0A166AM96</accession>
<name>A0A166AM96_9AGAM</name>
<feature type="compositionally biased region" description="Polar residues" evidence="1">
    <location>
        <begin position="557"/>
        <end position="567"/>
    </location>
</feature>
<feature type="region of interest" description="Disordered" evidence="1">
    <location>
        <begin position="1"/>
        <end position="338"/>
    </location>
</feature>
<feature type="compositionally biased region" description="Basic and acidic residues" evidence="1">
    <location>
        <begin position="772"/>
        <end position="791"/>
    </location>
</feature>
<proteinExistence type="predicted"/>
<feature type="region of interest" description="Disordered" evidence="1">
    <location>
        <begin position="758"/>
        <end position="791"/>
    </location>
</feature>
<dbReference type="STRING" id="1314776.A0A166AM96"/>
<sequence>MQTSQLTLNPIAEPEKETAQPLDQPPPSTEAHPPQTPVEHEEDIQADIVQPDVTNTELDQSSDQTAPTQTPTPSSEPSIPCTATIPSEDYSSEDSPDANLRRASGASDLISFESMTTELREPKTQPEQTDDTDGPAHIDDWLAPTPSPLVTTFTRPAAHPLSSARSPKGESSSTAQRTSPRTPARPIAQTPNKKSKLLFPPSVESSTRKLSSKGKERAVLGRSDSDNSMFSGEEDKDSQTKKERREAMKAERSKKTAEETELRTKRLRSLSPEVDAFLVELPKSPGKTTIPLLTPDRLSSRTPDPVESEAEERARKRQRRSPERQLSPARLQDARLKSLSPSSATLLMNIIAPTPAQSPGHVLEEAGFVTPDRPTRVISFDPFETPSPSKRPTKAGPAGTPAGRVAVSPEKRVFVNPLDNPNRTPARRIFGLNPTTLANARGASEEPTGSRAGSPSPRRPPRAASAEPSQSTAPPKLPFAIVASKTLAPVPEAPSQSTLRAASKIPRTGTKPYSRPVSRLPLPSSKTLDKTTPPLHAQAAPSRIPSPVKVARLVVPTYNTDNSSSPSPLKRKRDGPSDGAPSRALVARTVVPGMFNKNVVRKPPIATIEHPHPQPEPTETPSDPLDNSQPQPEPTDDLPPSDPPTSSDNEEQTLGRPATFIDDAAKEELPTTDPQPSGSRVSRNPKRAVKVVSTIAPVTPKKSTGNPVSKRAKTPKPGMSSPPSALGMTDNALRALTGANTARNQEYIIELERHIVRKPGKRPDSPTTKIRTITEKRKEEQKGERAARRLKRARDIGDLSIEEEQELLRQVPDDDADFEQEPLTHVRGPGESSDYETPTKPDRNGKAVKWYKALARGASVGPSDQGSETSAEAAARKGILARNAKMLGLDNLGNLPDTNTVIPDVVPAKIVYTKYVYDDDDELLEELNLKPAKARTKKKKA</sequence>
<organism evidence="2 3">
    <name type="scientific">Sistotremastrum suecicum HHB10207 ss-3</name>
    <dbReference type="NCBI Taxonomy" id="1314776"/>
    <lineage>
        <taxon>Eukaryota</taxon>
        <taxon>Fungi</taxon>
        <taxon>Dikarya</taxon>
        <taxon>Basidiomycota</taxon>
        <taxon>Agaricomycotina</taxon>
        <taxon>Agaricomycetes</taxon>
        <taxon>Sistotremastrales</taxon>
        <taxon>Sistotremastraceae</taxon>
        <taxon>Sistotremastrum</taxon>
    </lineage>
</organism>
<feature type="compositionally biased region" description="Polar residues" evidence="1">
    <location>
        <begin position="163"/>
        <end position="181"/>
    </location>
</feature>
<feature type="region of interest" description="Disordered" evidence="1">
    <location>
        <begin position="490"/>
        <end position="728"/>
    </location>
</feature>
<feature type="compositionally biased region" description="Basic and acidic residues" evidence="1">
    <location>
        <begin position="237"/>
        <end position="264"/>
    </location>
</feature>
<dbReference type="Proteomes" id="UP000076798">
    <property type="component" value="Unassembled WGS sequence"/>
</dbReference>
<feature type="region of interest" description="Disordered" evidence="1">
    <location>
        <begin position="820"/>
        <end position="845"/>
    </location>
</feature>